<dbReference type="InterPro" id="IPR020846">
    <property type="entry name" value="MFS_dom"/>
</dbReference>
<feature type="transmembrane region" description="Helical" evidence="6">
    <location>
        <begin position="12"/>
        <end position="29"/>
    </location>
</feature>
<sequence length="426" mass="44522">MSNAKPAPLAKGAWYTLIILTLVYVSNSIDRTVMSILIEPVKAEFQLSDSQLGVLTGLAFGLTYALAGLPMGWLIDRVNRTKLLAAVVAIWSVCTSICGFAQSYPALVMARLAVGASESAAAPTAMSMIADLFPKERRSTAMGIFWTSTAFGTATSLLLGGVIAANYGWRAAFFVAGVPGLILAVLIFLTVREPARERDLGGRADEPAPTPLQTLRFVCANPTVFHAFIGVGLASLAMSGVPVWAASFLVRTQGFTLPQAGLMAGLGVGLFGALGSLLGGPIGDRVVRRWGVQTLPAVPMTACVLACASGLVFALSGSLLVVALAFIVFEIVSRAFTAPAYAILVTGVEPRMRGVVVSSVQAVTNLIGYGVGPLVVGVVSDRVGGPHSLKFGIAAVMIFSLWSGLHFLAAWFAARRSQRFAEGVAE</sequence>
<feature type="transmembrane region" description="Helical" evidence="6">
    <location>
        <begin position="295"/>
        <end position="315"/>
    </location>
</feature>
<keyword evidence="9" id="KW-1185">Reference proteome</keyword>
<dbReference type="InterPro" id="IPR044770">
    <property type="entry name" value="MFS_spinster-like"/>
</dbReference>
<dbReference type="PANTHER" id="PTHR23505:SF79">
    <property type="entry name" value="PROTEIN SPINSTER"/>
    <property type="match status" value="1"/>
</dbReference>
<protein>
    <submittedName>
        <fullName evidence="8">Putative MFS family arabinose efflux permease</fullName>
    </submittedName>
</protein>
<reference evidence="8 9" key="1">
    <citation type="submission" date="2020-08" db="EMBL/GenBank/DDBJ databases">
        <title>Functional genomics of gut bacteria from endangered species of beetles.</title>
        <authorList>
            <person name="Carlos-Shanley C."/>
        </authorList>
    </citation>
    <scope>NUCLEOTIDE SEQUENCE [LARGE SCALE GENOMIC DNA]</scope>
    <source>
        <strain evidence="8 9">S00123</strain>
    </source>
</reference>
<evidence type="ECO:0000256" key="3">
    <source>
        <dbReference type="ARBA" id="ARBA00022692"/>
    </source>
</evidence>
<dbReference type="InterPro" id="IPR011701">
    <property type="entry name" value="MFS"/>
</dbReference>
<feature type="transmembrane region" description="Helical" evidence="6">
    <location>
        <begin position="356"/>
        <end position="379"/>
    </location>
</feature>
<dbReference type="SUPFAM" id="SSF103473">
    <property type="entry name" value="MFS general substrate transporter"/>
    <property type="match status" value="1"/>
</dbReference>
<dbReference type="PANTHER" id="PTHR23505">
    <property type="entry name" value="SPINSTER"/>
    <property type="match status" value="1"/>
</dbReference>
<evidence type="ECO:0000256" key="4">
    <source>
        <dbReference type="ARBA" id="ARBA00022989"/>
    </source>
</evidence>
<feature type="transmembrane region" description="Helical" evidence="6">
    <location>
        <begin position="144"/>
        <end position="165"/>
    </location>
</feature>
<evidence type="ECO:0000256" key="2">
    <source>
        <dbReference type="ARBA" id="ARBA00022448"/>
    </source>
</evidence>
<keyword evidence="5 6" id="KW-0472">Membrane</keyword>
<keyword evidence="4 6" id="KW-1133">Transmembrane helix</keyword>
<dbReference type="Gene3D" id="1.20.1250.20">
    <property type="entry name" value="MFS general substrate transporter like domains"/>
    <property type="match status" value="1"/>
</dbReference>
<dbReference type="GO" id="GO:0022857">
    <property type="term" value="F:transmembrane transporter activity"/>
    <property type="evidence" value="ECO:0007669"/>
    <property type="project" value="InterPro"/>
</dbReference>
<feature type="transmembrane region" description="Helical" evidence="6">
    <location>
        <begin position="262"/>
        <end position="283"/>
    </location>
</feature>
<comment type="caution">
    <text evidence="8">The sequence shown here is derived from an EMBL/GenBank/DDBJ whole genome shotgun (WGS) entry which is preliminary data.</text>
</comment>
<dbReference type="Proteomes" id="UP000539957">
    <property type="component" value="Unassembled WGS sequence"/>
</dbReference>
<feature type="transmembrane region" description="Helical" evidence="6">
    <location>
        <begin position="391"/>
        <end position="414"/>
    </location>
</feature>
<dbReference type="Pfam" id="PF07690">
    <property type="entry name" value="MFS_1"/>
    <property type="match status" value="1"/>
</dbReference>
<comment type="subcellular location">
    <subcellularLocation>
        <location evidence="1">Membrane</location>
        <topology evidence="1">Multi-pass membrane protein</topology>
    </subcellularLocation>
</comment>
<feature type="transmembrane region" description="Helical" evidence="6">
    <location>
        <begin position="108"/>
        <end position="132"/>
    </location>
</feature>
<accession>A0A7W7ISM8</accession>
<organism evidence="8 9">
    <name type="scientific">Brevundimonas bullata</name>
    <dbReference type="NCBI Taxonomy" id="13160"/>
    <lineage>
        <taxon>Bacteria</taxon>
        <taxon>Pseudomonadati</taxon>
        <taxon>Pseudomonadota</taxon>
        <taxon>Alphaproteobacteria</taxon>
        <taxon>Caulobacterales</taxon>
        <taxon>Caulobacteraceae</taxon>
        <taxon>Brevundimonas</taxon>
    </lineage>
</organism>
<dbReference type="AlphaFoldDB" id="A0A7W7ISM8"/>
<feature type="transmembrane region" description="Helical" evidence="6">
    <location>
        <begin position="52"/>
        <end position="71"/>
    </location>
</feature>
<feature type="transmembrane region" description="Helical" evidence="6">
    <location>
        <begin position="321"/>
        <end position="344"/>
    </location>
</feature>
<keyword evidence="3 6" id="KW-0812">Transmembrane</keyword>
<keyword evidence="2" id="KW-0813">Transport</keyword>
<evidence type="ECO:0000313" key="8">
    <source>
        <dbReference type="EMBL" id="MBB4799806.1"/>
    </source>
</evidence>
<dbReference type="PROSITE" id="PS50850">
    <property type="entry name" value="MFS"/>
    <property type="match status" value="1"/>
</dbReference>
<feature type="transmembrane region" description="Helical" evidence="6">
    <location>
        <begin position="224"/>
        <end position="250"/>
    </location>
</feature>
<evidence type="ECO:0000256" key="6">
    <source>
        <dbReference type="SAM" id="Phobius"/>
    </source>
</evidence>
<dbReference type="RefSeq" id="WP_184273742.1">
    <property type="nucleotide sequence ID" value="NZ_JACHKY010000008.1"/>
</dbReference>
<evidence type="ECO:0000256" key="5">
    <source>
        <dbReference type="ARBA" id="ARBA00023136"/>
    </source>
</evidence>
<feature type="domain" description="Major facilitator superfamily (MFS) profile" evidence="7">
    <location>
        <begin position="16"/>
        <end position="418"/>
    </location>
</feature>
<proteinExistence type="predicted"/>
<dbReference type="InterPro" id="IPR036259">
    <property type="entry name" value="MFS_trans_sf"/>
</dbReference>
<evidence type="ECO:0000259" key="7">
    <source>
        <dbReference type="PROSITE" id="PS50850"/>
    </source>
</evidence>
<dbReference type="GO" id="GO:0016020">
    <property type="term" value="C:membrane"/>
    <property type="evidence" value="ECO:0007669"/>
    <property type="project" value="UniProtKB-SubCell"/>
</dbReference>
<name>A0A7W7ISM8_9CAUL</name>
<feature type="transmembrane region" description="Helical" evidence="6">
    <location>
        <begin position="171"/>
        <end position="191"/>
    </location>
</feature>
<evidence type="ECO:0000256" key="1">
    <source>
        <dbReference type="ARBA" id="ARBA00004141"/>
    </source>
</evidence>
<evidence type="ECO:0000313" key="9">
    <source>
        <dbReference type="Proteomes" id="UP000539957"/>
    </source>
</evidence>
<feature type="transmembrane region" description="Helical" evidence="6">
    <location>
        <begin position="83"/>
        <end position="102"/>
    </location>
</feature>
<dbReference type="EMBL" id="JACHKY010000008">
    <property type="protein sequence ID" value="MBB4799806.1"/>
    <property type="molecule type" value="Genomic_DNA"/>
</dbReference>
<gene>
    <name evidence="8" type="ORF">HNP32_003567</name>
</gene>